<name>A0A842YP56_METTF</name>
<organism evidence="5 6">
    <name type="scientific">Methanothermobacter thermautotrophicus</name>
    <name type="common">Methanobacterium thermoformicicum</name>
    <dbReference type="NCBI Taxonomy" id="145262"/>
    <lineage>
        <taxon>Archaea</taxon>
        <taxon>Methanobacteriati</taxon>
        <taxon>Methanobacteriota</taxon>
        <taxon>Methanomada group</taxon>
        <taxon>Methanobacteria</taxon>
        <taxon>Methanobacteriales</taxon>
        <taxon>Methanobacteriaceae</taxon>
        <taxon>Methanothermobacter</taxon>
    </lineage>
</organism>
<dbReference type="HAMAP" id="MF_00338">
    <property type="entry name" value="UPF0145"/>
    <property type="match status" value="1"/>
</dbReference>
<dbReference type="Pfam" id="PF13240">
    <property type="entry name" value="Zn_Ribbon_1"/>
    <property type="match status" value="1"/>
</dbReference>
<dbReference type="Pfam" id="PF01906">
    <property type="entry name" value="YbjQ_1"/>
    <property type="match status" value="1"/>
</dbReference>
<evidence type="ECO:0000313" key="6">
    <source>
        <dbReference type="Proteomes" id="UP000646659"/>
    </source>
</evidence>
<feature type="compositionally biased region" description="Basic and acidic residues" evidence="3">
    <location>
        <begin position="1"/>
        <end position="16"/>
    </location>
</feature>
<gene>
    <name evidence="5" type="ORF">DNK57_08315</name>
</gene>
<feature type="domain" description="Zinc-ribbon" evidence="4">
    <location>
        <begin position="32"/>
        <end position="54"/>
    </location>
</feature>
<dbReference type="InterPro" id="IPR035439">
    <property type="entry name" value="UPF0145_dom_sf"/>
</dbReference>
<comment type="similarity">
    <text evidence="1 2">Belongs to the UPF0145 family.</text>
</comment>
<feature type="region of interest" description="Disordered" evidence="3">
    <location>
        <begin position="1"/>
        <end position="31"/>
    </location>
</feature>
<protein>
    <recommendedName>
        <fullName evidence="2">UPF0145 protein DNK57_08315</fullName>
    </recommendedName>
</protein>
<dbReference type="AlphaFoldDB" id="A0A842YP56"/>
<dbReference type="InterPro" id="IPR026870">
    <property type="entry name" value="Zinc_ribbon_dom"/>
</dbReference>
<dbReference type="OrthoDB" id="59443at2157"/>
<dbReference type="SUPFAM" id="SSF117782">
    <property type="entry name" value="YbjQ-like"/>
    <property type="match status" value="1"/>
</dbReference>
<sequence>MVTSEEMKRRLAEKKGMGPATAGSEPKKAEKFCPNCGKEYGAEANFCDECGTRLEERREKPVVVEEHGDIIYVTSNYVPGYRAVKVLGFVYGLTVRSRGLGGQIGAGLRSIVGGEIKEYVTMMEHSRQEALERMLDHAREMGANAVISVRFDSDSISDIMQEILAYGTAVIVEPEE</sequence>
<reference evidence="5" key="1">
    <citation type="submission" date="2018-06" db="EMBL/GenBank/DDBJ databases">
        <title>Draft genome sequence of Methanothermobacter thermautotrophicus Strain WHS, a thermophilic, hydrogenotrophic methanogen isolated from Washburn Hot Springs in Yellowstone National Park, USA.</title>
        <authorList>
            <person name="Mckay L.J."/>
            <person name="Klingelsmith K."/>
            <person name="Inskeep W.P."/>
            <person name="Fields M.W."/>
        </authorList>
    </citation>
    <scope>NUCLEOTIDE SEQUENCE</scope>
    <source>
        <strain evidence="5">WHS</strain>
    </source>
</reference>
<evidence type="ECO:0000259" key="4">
    <source>
        <dbReference type="Pfam" id="PF13240"/>
    </source>
</evidence>
<dbReference type="PANTHER" id="PTHR34068:SF2">
    <property type="entry name" value="UPF0145 PROTEIN SCO3412"/>
    <property type="match status" value="1"/>
</dbReference>
<dbReference type="InterPro" id="IPR002765">
    <property type="entry name" value="UPF0145_YbjQ-like"/>
</dbReference>
<accession>A0A842YP56</accession>
<evidence type="ECO:0000313" key="5">
    <source>
        <dbReference type="EMBL" id="MBE2900788.1"/>
    </source>
</evidence>
<evidence type="ECO:0000256" key="1">
    <source>
        <dbReference type="ARBA" id="ARBA00010751"/>
    </source>
</evidence>
<dbReference type="PANTHER" id="PTHR34068">
    <property type="entry name" value="UPF0145 PROTEIN YBJQ"/>
    <property type="match status" value="1"/>
</dbReference>
<proteinExistence type="inferred from homology"/>
<dbReference type="Gene3D" id="3.30.110.70">
    <property type="entry name" value="Hypothetical protein apc22750. Chain B"/>
    <property type="match status" value="1"/>
</dbReference>
<dbReference type="Proteomes" id="UP000646659">
    <property type="component" value="Unassembled WGS sequence"/>
</dbReference>
<evidence type="ECO:0000256" key="3">
    <source>
        <dbReference type="SAM" id="MobiDB-lite"/>
    </source>
</evidence>
<dbReference type="EMBL" id="QKOF01000007">
    <property type="protein sequence ID" value="MBE2900788.1"/>
    <property type="molecule type" value="Genomic_DNA"/>
</dbReference>
<comment type="caution">
    <text evidence="5">The sequence shown here is derived from an EMBL/GenBank/DDBJ whole genome shotgun (WGS) entry which is preliminary data.</text>
</comment>
<evidence type="ECO:0000256" key="2">
    <source>
        <dbReference type="HAMAP-Rule" id="MF_00338"/>
    </source>
</evidence>